<keyword evidence="2" id="KW-1185">Reference proteome</keyword>
<evidence type="ECO:0000313" key="1">
    <source>
        <dbReference type="EMBL" id="PSN62752.1"/>
    </source>
</evidence>
<dbReference type="AlphaFoldDB" id="A0A2T2NBC9"/>
<name>A0A2T2NBC9_CORCC</name>
<protein>
    <submittedName>
        <fullName evidence="1">Uncharacterized protein</fullName>
    </submittedName>
</protein>
<dbReference type="OrthoDB" id="5426988at2759"/>
<dbReference type="Proteomes" id="UP000240883">
    <property type="component" value="Unassembled WGS sequence"/>
</dbReference>
<dbReference type="SUPFAM" id="SSF52540">
    <property type="entry name" value="P-loop containing nucleoside triphosphate hydrolases"/>
    <property type="match status" value="1"/>
</dbReference>
<dbReference type="EMBL" id="KZ678141">
    <property type="protein sequence ID" value="PSN62752.1"/>
    <property type="molecule type" value="Genomic_DNA"/>
</dbReference>
<reference evidence="1 2" key="1">
    <citation type="journal article" date="2018" name="Front. Microbiol.">
        <title>Genome-Wide Analysis of Corynespora cassiicola Leaf Fall Disease Putative Effectors.</title>
        <authorList>
            <person name="Lopez D."/>
            <person name="Ribeiro S."/>
            <person name="Label P."/>
            <person name="Fumanal B."/>
            <person name="Venisse J.S."/>
            <person name="Kohler A."/>
            <person name="de Oliveira R.R."/>
            <person name="Labutti K."/>
            <person name="Lipzen A."/>
            <person name="Lail K."/>
            <person name="Bauer D."/>
            <person name="Ohm R.A."/>
            <person name="Barry K.W."/>
            <person name="Spatafora J."/>
            <person name="Grigoriev I.V."/>
            <person name="Martin F.M."/>
            <person name="Pujade-Renaud V."/>
        </authorList>
    </citation>
    <scope>NUCLEOTIDE SEQUENCE [LARGE SCALE GENOMIC DNA]</scope>
    <source>
        <strain evidence="1 2">Philippines</strain>
    </source>
</reference>
<accession>A0A2T2NBC9</accession>
<proteinExistence type="predicted"/>
<dbReference type="STRING" id="1448308.A0A2T2NBC9"/>
<evidence type="ECO:0000313" key="2">
    <source>
        <dbReference type="Proteomes" id="UP000240883"/>
    </source>
</evidence>
<sequence>MTSNRDDEVTLRLLSKDPGPLIYLNAYPGTGKLTVCQELAKLLGPSLVTIVDNHTLANPVARRLFPNDIEYEMEKQKERQHIFDEIVESENKDVRGKVVVMTDFQIDNKLGRSVTAEFAEAAERAGRLFVPIVLTCSLEENIRRITSENRRHGRTAKLIDPGTLGAIRCEHESLMFEQDGDYVLDVSDMAPQKVARKIVYWAIWSILIGENGRAQMVMDEVYHGRVANGLG</sequence>
<dbReference type="Gene3D" id="3.40.50.300">
    <property type="entry name" value="P-loop containing nucleotide triphosphate hydrolases"/>
    <property type="match status" value="1"/>
</dbReference>
<gene>
    <name evidence="1" type="ORF">BS50DRAFT_680100</name>
</gene>
<dbReference type="Pfam" id="PF13238">
    <property type="entry name" value="AAA_18"/>
    <property type="match status" value="1"/>
</dbReference>
<organism evidence="1 2">
    <name type="scientific">Corynespora cassiicola Philippines</name>
    <dbReference type="NCBI Taxonomy" id="1448308"/>
    <lineage>
        <taxon>Eukaryota</taxon>
        <taxon>Fungi</taxon>
        <taxon>Dikarya</taxon>
        <taxon>Ascomycota</taxon>
        <taxon>Pezizomycotina</taxon>
        <taxon>Dothideomycetes</taxon>
        <taxon>Pleosporomycetidae</taxon>
        <taxon>Pleosporales</taxon>
        <taxon>Corynesporascaceae</taxon>
        <taxon>Corynespora</taxon>
    </lineage>
</organism>
<dbReference type="InterPro" id="IPR027417">
    <property type="entry name" value="P-loop_NTPase"/>
</dbReference>